<proteinExistence type="predicted"/>
<feature type="region of interest" description="Disordered" evidence="1">
    <location>
        <begin position="1"/>
        <end position="25"/>
    </location>
</feature>
<evidence type="ECO:0000313" key="2">
    <source>
        <dbReference type="EMBL" id="CEA09217.1"/>
    </source>
</evidence>
<dbReference type="PATRIC" id="fig|1461584.3.peg.2557"/>
<dbReference type="AlphaFoldDB" id="A0A078MUU6"/>
<accession>A0A078MUU6</accession>
<organism evidence="2">
    <name type="scientific">Arthrobacter saudimassiliensis</name>
    <dbReference type="NCBI Taxonomy" id="1461584"/>
    <lineage>
        <taxon>Bacteria</taxon>
        <taxon>Bacillati</taxon>
        <taxon>Actinomycetota</taxon>
        <taxon>Actinomycetes</taxon>
        <taxon>Micrococcales</taxon>
        <taxon>Micrococcaceae</taxon>
        <taxon>Arthrobacter</taxon>
    </lineage>
</organism>
<protein>
    <submittedName>
        <fullName evidence="2">Uncharacterized protein</fullName>
    </submittedName>
</protein>
<name>A0A078MUU6_9MICC</name>
<evidence type="ECO:0000256" key="1">
    <source>
        <dbReference type="SAM" id="MobiDB-lite"/>
    </source>
</evidence>
<sequence>MTGAEAQKAANTVSDGTWTVGRDIAPGTYRSAQPVAERCYWGIYRSGSNGSDIIANDIPGGGHPMVTLAEGQDFTSARCGKWEKQ</sequence>
<gene>
    <name evidence="2" type="ORF">BN1051_02584</name>
</gene>
<reference evidence="2" key="1">
    <citation type="submission" date="2014-07" db="EMBL/GenBank/DDBJ databases">
        <authorList>
            <person name="Urmite Genomes Urmite Genomes"/>
        </authorList>
    </citation>
    <scope>NUCLEOTIDE SEQUENCE</scope>
    <source>
        <strain evidence="2">11W110_air</strain>
    </source>
</reference>
<dbReference type="EMBL" id="LN483071">
    <property type="protein sequence ID" value="CEA09217.1"/>
    <property type="molecule type" value="Genomic_DNA"/>
</dbReference>